<dbReference type="EMBL" id="JACORU010000008">
    <property type="protein sequence ID" value="MBC5766929.1"/>
    <property type="molecule type" value="Genomic_DNA"/>
</dbReference>
<reference evidence="1" key="1">
    <citation type="submission" date="2020-08" db="EMBL/GenBank/DDBJ databases">
        <title>Ramlibacter sp. GTP1 16S ribosomal RNA gene genome sequencing and assembly.</title>
        <authorList>
            <person name="Kang M."/>
        </authorList>
    </citation>
    <scope>NUCLEOTIDE SEQUENCE</scope>
    <source>
        <strain evidence="1">GTP1</strain>
    </source>
</reference>
<sequence>MSRPYQICTNCVMDTSDSSIVFDAQGVCDHCLTFRNDVAPHWHPDETGQRMFQEQIQQIRKAGKGAQFDSIIGLSGGLDSSYLLHLAVTEFGMRPLVFHVDGGWNSEIAVNNIHVLVDKLGLDLYTEVINWEEMRDFQLAFFKAGVPHLDIPQDHAFVATLYHFAHKHRIKYILNGGNFATECVRNPLEWLYYGTDMAQLRDIHGRFGTRPLTTYPFSSIFFHKIYLRYVRGIQVIKPLNYLPYTKEKAVETLSAVYGWKAYPQKHFESRFTRFYEGYWLPTRFGYDTRRVQFSSLILTGQMKREDALARLESPAYDPETIAADFEYIATKLGITPEELRHYHEMPKKTFRDYRNQRYIFELGAKVLKLLGVEKAVKR</sequence>
<dbReference type="SUPFAM" id="SSF52402">
    <property type="entry name" value="Adenine nucleotide alpha hydrolases-like"/>
    <property type="match status" value="1"/>
</dbReference>
<dbReference type="CDD" id="cd01996">
    <property type="entry name" value="AANH_WbpG-like"/>
    <property type="match status" value="1"/>
</dbReference>
<evidence type="ECO:0000313" key="1">
    <source>
        <dbReference type="EMBL" id="MBC5766929.1"/>
    </source>
</evidence>
<dbReference type="InterPro" id="IPR020022">
    <property type="entry name" value="N-acetyl_sugar_amidoTrfase"/>
</dbReference>
<dbReference type="Proteomes" id="UP000596827">
    <property type="component" value="Unassembled WGS sequence"/>
</dbReference>
<proteinExistence type="predicted"/>
<comment type="caution">
    <text evidence="1">The sequence shown here is derived from an EMBL/GenBank/DDBJ whole genome shotgun (WGS) entry which is preliminary data.</text>
</comment>
<dbReference type="Gene3D" id="3.40.50.620">
    <property type="entry name" value="HUPs"/>
    <property type="match status" value="1"/>
</dbReference>
<dbReference type="AlphaFoldDB" id="A0A923MCL4"/>
<evidence type="ECO:0000313" key="2">
    <source>
        <dbReference type="Proteomes" id="UP000596827"/>
    </source>
</evidence>
<dbReference type="InterPro" id="IPR014729">
    <property type="entry name" value="Rossmann-like_a/b/a_fold"/>
</dbReference>
<accession>A0A923MCL4</accession>
<organism evidence="1 2">
    <name type="scientific">Ramlibacter albus</name>
    <dbReference type="NCBI Taxonomy" id="2079448"/>
    <lineage>
        <taxon>Bacteria</taxon>
        <taxon>Pseudomonadati</taxon>
        <taxon>Pseudomonadota</taxon>
        <taxon>Betaproteobacteria</taxon>
        <taxon>Burkholderiales</taxon>
        <taxon>Comamonadaceae</taxon>
        <taxon>Ramlibacter</taxon>
    </lineage>
</organism>
<name>A0A923MCL4_9BURK</name>
<dbReference type="RefSeq" id="WP_187083419.1">
    <property type="nucleotide sequence ID" value="NZ_JACORU010000008.1"/>
</dbReference>
<keyword evidence="2" id="KW-1185">Reference proteome</keyword>
<gene>
    <name evidence="1" type="ORF">H8R02_20860</name>
</gene>
<dbReference type="NCBIfam" id="TIGR03573">
    <property type="entry name" value="WbuX"/>
    <property type="match status" value="1"/>
</dbReference>
<protein>
    <submittedName>
        <fullName evidence="1">N-acetyl sugar amidotransferase</fullName>
    </submittedName>
</protein>